<dbReference type="Pfam" id="PF19819">
    <property type="entry name" value="DUF6302"/>
    <property type="match status" value="1"/>
</dbReference>
<dbReference type="InterPro" id="IPR046269">
    <property type="entry name" value="DUF6302"/>
</dbReference>
<reference evidence="1 2" key="2">
    <citation type="journal article" date="2011" name="J. Antibiot.">
        <title>Furaquinocins I and J: novel polyketide isoprenoid hybrid compounds from Streptomyces reveromyceticus SN-593.</title>
        <authorList>
            <person name="Panthee S."/>
            <person name="Takahashi S."/>
            <person name="Takagi H."/>
            <person name="Nogawa T."/>
            <person name="Oowada E."/>
            <person name="Uramoto M."/>
            <person name="Osada H."/>
        </authorList>
    </citation>
    <scope>NUCLEOTIDE SEQUENCE [LARGE SCALE GENOMIC DNA]</scope>
    <source>
        <strain evidence="1 2">SN-593</strain>
    </source>
</reference>
<protein>
    <submittedName>
        <fullName evidence="1">Uncharacterized protein</fullName>
    </submittedName>
</protein>
<reference evidence="1 2" key="1">
    <citation type="journal article" date="2010" name="J. Bacteriol.">
        <title>Biochemical characterization of a novel indole prenyltransferase from Streptomyces sp. SN-593.</title>
        <authorList>
            <person name="Takahashi S."/>
            <person name="Takagi H."/>
            <person name="Toyoda A."/>
            <person name="Uramoto M."/>
            <person name="Nogawa T."/>
            <person name="Ueki M."/>
            <person name="Sakaki Y."/>
            <person name="Osada H."/>
        </authorList>
    </citation>
    <scope>NUCLEOTIDE SEQUENCE [LARGE SCALE GENOMIC DNA]</scope>
    <source>
        <strain evidence="1 2">SN-593</strain>
    </source>
</reference>
<dbReference type="RefSeq" id="WP_202233255.1">
    <property type="nucleotide sequence ID" value="NZ_AP018365.1"/>
</dbReference>
<gene>
    <name evidence="1" type="ORF">RVR_2389</name>
</gene>
<accession>A0A7U3UQN3</accession>
<dbReference type="EMBL" id="AP018365">
    <property type="protein sequence ID" value="BBA96886.1"/>
    <property type="molecule type" value="Genomic_DNA"/>
</dbReference>
<reference evidence="1 2" key="3">
    <citation type="journal article" date="2011" name="Nat. Chem. Biol.">
        <title>Reveromycin A biosynthesis uses RevG and RevJ for stereospecific spiroacetal formation.</title>
        <authorList>
            <person name="Takahashi S."/>
            <person name="Toyoda A."/>
            <person name="Sekiyama Y."/>
            <person name="Takagi H."/>
            <person name="Nogawa T."/>
            <person name="Uramoto M."/>
            <person name="Suzuki R."/>
            <person name="Koshino H."/>
            <person name="Kumano T."/>
            <person name="Panthee S."/>
            <person name="Dairi T."/>
            <person name="Ishikawa J."/>
            <person name="Ikeda H."/>
            <person name="Sakaki Y."/>
            <person name="Osada H."/>
        </authorList>
    </citation>
    <scope>NUCLEOTIDE SEQUENCE [LARGE SCALE GENOMIC DNA]</scope>
    <source>
        <strain evidence="1 2">SN-593</strain>
    </source>
</reference>
<evidence type="ECO:0000313" key="1">
    <source>
        <dbReference type="EMBL" id="BBA96886.1"/>
    </source>
</evidence>
<dbReference type="Proteomes" id="UP000595703">
    <property type="component" value="Chromosome"/>
</dbReference>
<reference evidence="1 2" key="4">
    <citation type="journal article" date="2020" name="Sci. Rep.">
        <title>beta-carboline chemical signals induce reveromycin production through a LuxR family regulator in Streptomyces sp. SN-593.</title>
        <authorList>
            <person name="Panthee S."/>
            <person name="Kito N."/>
            <person name="Hayashi T."/>
            <person name="Shimizu T."/>
            <person name="Ishikawa J."/>
            <person name="Hamamoto H."/>
            <person name="Osada H."/>
            <person name="Takahashi S."/>
        </authorList>
    </citation>
    <scope>NUCLEOTIDE SEQUENCE [LARGE SCALE GENOMIC DNA]</scope>
    <source>
        <strain evidence="1 2">SN-593</strain>
    </source>
</reference>
<sequence length="146" mass="15847">MNAAAGILPRLVPAYLAYDFEHFARLLADPELLRGAVGVRVHRAPLLAVPIGGTRLGGSMSIDLIVLAEKVHDLLLGLRGFPDLRVLPSPYRSGGQVVEWGARPPSSPHDDAARSRFYGYSEAAIERRAELAARRSSSTVPQRSPR</sequence>
<keyword evidence="2" id="KW-1185">Reference proteome</keyword>
<dbReference type="KEGG" id="arev:RVR_2389"/>
<name>A0A7U3UQN3_9ACTN</name>
<dbReference type="AlphaFoldDB" id="A0A7U3UQN3"/>
<organism evidence="1 2">
    <name type="scientific">Actinacidiphila reveromycinica</name>
    <dbReference type="NCBI Taxonomy" id="659352"/>
    <lineage>
        <taxon>Bacteria</taxon>
        <taxon>Bacillati</taxon>
        <taxon>Actinomycetota</taxon>
        <taxon>Actinomycetes</taxon>
        <taxon>Kitasatosporales</taxon>
        <taxon>Streptomycetaceae</taxon>
        <taxon>Actinacidiphila</taxon>
    </lineage>
</organism>
<evidence type="ECO:0000313" key="2">
    <source>
        <dbReference type="Proteomes" id="UP000595703"/>
    </source>
</evidence>
<proteinExistence type="predicted"/>